<organism evidence="1">
    <name type="scientific">Spongospora subterranea</name>
    <dbReference type="NCBI Taxonomy" id="70186"/>
    <lineage>
        <taxon>Eukaryota</taxon>
        <taxon>Sar</taxon>
        <taxon>Rhizaria</taxon>
        <taxon>Endomyxa</taxon>
        <taxon>Phytomyxea</taxon>
        <taxon>Plasmodiophorida</taxon>
        <taxon>Plasmodiophoridae</taxon>
        <taxon>Spongospora</taxon>
    </lineage>
</organism>
<sequence>MASNIPAPYIPRNDTNYSEAIITADDLHAVMQSIDQQLPWLRGYDKENIHLKGENTVILKVLKKGQFKHLQNIAEYKGQICRPNKLEANDCDRQIVAFNIPAWVVTTGQIFSAIKGPRPSKATNIAKATTLITFQHKQQAEEAIAQKISSSVANHSVWNARKLEKRTHPVCCLSLILEFW</sequence>
<evidence type="ECO:0000313" key="1">
    <source>
        <dbReference type="EMBL" id="CRZ05014.1"/>
    </source>
</evidence>
<dbReference type="EMBL" id="HACM01004572">
    <property type="protein sequence ID" value="CRZ05014.1"/>
    <property type="molecule type" value="Transcribed_RNA"/>
</dbReference>
<reference evidence="1" key="1">
    <citation type="submission" date="2015-04" db="EMBL/GenBank/DDBJ databases">
        <title>The genome sequence of the plant pathogenic Rhizarian Plasmodiophora brassicae reveals insights in its biotrophic life cycle and the origin of chitin synthesis.</title>
        <authorList>
            <person name="Schwelm A."/>
            <person name="Fogelqvist J."/>
            <person name="Knaust A."/>
            <person name="Julke S."/>
            <person name="Lilja T."/>
            <person name="Dhandapani V."/>
            <person name="Bonilla-Rosso G."/>
            <person name="Karlsson M."/>
            <person name="Shevchenko A."/>
            <person name="Choi S.R."/>
            <person name="Kim H.G."/>
            <person name="Park J.Y."/>
            <person name="Lim Y.P."/>
            <person name="Ludwig-Muller J."/>
            <person name="Dixelius C."/>
        </authorList>
    </citation>
    <scope>NUCLEOTIDE SEQUENCE</scope>
    <source>
        <tissue evidence="1">Potato root galls</tissue>
    </source>
</reference>
<name>A0A0H5R9C5_9EUKA</name>
<proteinExistence type="predicted"/>
<accession>A0A0H5R9C5</accession>
<protein>
    <submittedName>
        <fullName evidence="1">Uncharacterized protein</fullName>
    </submittedName>
</protein>
<dbReference type="AlphaFoldDB" id="A0A0H5R9C5"/>